<dbReference type="Pfam" id="PF03193">
    <property type="entry name" value="RsgA_GTPase"/>
    <property type="match status" value="1"/>
</dbReference>
<proteinExistence type="inferred from homology"/>
<keyword evidence="3" id="KW-0378">Hydrolase</keyword>
<dbReference type="GO" id="GO:0005737">
    <property type="term" value="C:cytoplasm"/>
    <property type="evidence" value="ECO:0007669"/>
    <property type="project" value="UniProtKB-SubCell"/>
</dbReference>
<feature type="binding site" evidence="3">
    <location>
        <position position="292"/>
    </location>
    <ligand>
        <name>Zn(2+)</name>
        <dbReference type="ChEBI" id="CHEBI:29105"/>
    </ligand>
</feature>
<dbReference type="PANTHER" id="PTHR32120">
    <property type="entry name" value="SMALL RIBOSOMAL SUBUNIT BIOGENESIS GTPASE RSGA"/>
    <property type="match status" value="1"/>
</dbReference>
<dbReference type="GO" id="GO:0005525">
    <property type="term" value="F:GTP binding"/>
    <property type="evidence" value="ECO:0007669"/>
    <property type="project" value="UniProtKB-UniRule"/>
</dbReference>
<dbReference type="PROSITE" id="PS51721">
    <property type="entry name" value="G_CP"/>
    <property type="match status" value="1"/>
</dbReference>
<feature type="domain" description="CP-type G" evidence="5">
    <location>
        <begin position="97"/>
        <end position="255"/>
    </location>
</feature>
<dbReference type="InterPro" id="IPR027417">
    <property type="entry name" value="P-loop_NTPase"/>
</dbReference>
<accession>A1BI56</accession>
<name>A1BI56_CHLPD</name>
<dbReference type="CDD" id="cd01854">
    <property type="entry name" value="YjeQ_EngC"/>
    <property type="match status" value="1"/>
</dbReference>
<dbReference type="GO" id="GO:0019843">
    <property type="term" value="F:rRNA binding"/>
    <property type="evidence" value="ECO:0007669"/>
    <property type="project" value="UniProtKB-KW"/>
</dbReference>
<dbReference type="EMBL" id="CP000492">
    <property type="protein sequence ID" value="ABL66083.1"/>
    <property type="molecule type" value="Genomic_DNA"/>
</dbReference>
<feature type="binding site" evidence="3">
    <location>
        <begin position="197"/>
        <end position="205"/>
    </location>
    <ligand>
        <name>GTP</name>
        <dbReference type="ChEBI" id="CHEBI:37565"/>
    </ligand>
</feature>
<dbReference type="RefSeq" id="WP_011745885.1">
    <property type="nucleotide sequence ID" value="NC_008639.1"/>
</dbReference>
<dbReference type="AlphaFoldDB" id="A1BI56"/>
<dbReference type="OrthoDB" id="9809485at2"/>
<gene>
    <name evidence="3" type="primary">rsgA</name>
    <name evidence="6" type="ordered locus">Cpha266_2071</name>
</gene>
<dbReference type="Proteomes" id="UP000008701">
    <property type="component" value="Chromosome"/>
</dbReference>
<comment type="subunit">
    <text evidence="3">Monomer. Associates with 30S ribosomal subunit, binds 16S rRNA.</text>
</comment>
<feature type="domain" description="EngC GTPase" evidence="4">
    <location>
        <begin position="106"/>
        <end position="253"/>
    </location>
</feature>
<sequence length="322" mass="35606">MKKEIEEEVGVALEGVVTEARGASYLVSASDGKNYRCRTIAGTQTENIDASLVSVGDRVRFKESGESGEAHPQGVITHVGKRFSSLERKRDVRRNRSKEKKQVIASNIELLVIVVAAFEPPLSTRLIDRYLVFAESENLPVVIVVNKMDLDDDDEIPALMAPYTLLGYTVILVSVRQKRGLEELDQLLSGKVSAMSGHSGVGKSSIINVLTGQKRMKTARTSYKNGKGVHTTSNAVMLPLISGGYLIDTPGIREFSLSGISREQLRFYFREFLQFMPECSYSSCSHTVEPGCRVRGAVEEGLVDPDRYESYLVLYDGLESEQ</sequence>
<comment type="subcellular location">
    <subcellularLocation>
        <location evidence="3">Cytoplasm</location>
    </subcellularLocation>
</comment>
<dbReference type="PROSITE" id="PS50936">
    <property type="entry name" value="ENGC_GTPASE"/>
    <property type="match status" value="1"/>
</dbReference>
<dbReference type="NCBIfam" id="TIGR00157">
    <property type="entry name" value="ribosome small subunit-dependent GTPase A"/>
    <property type="match status" value="1"/>
</dbReference>
<dbReference type="HAMAP" id="MF_01820">
    <property type="entry name" value="GTPase_RsgA"/>
    <property type="match status" value="1"/>
</dbReference>
<feature type="binding site" evidence="3">
    <location>
        <begin position="146"/>
        <end position="149"/>
    </location>
    <ligand>
        <name>GTP</name>
        <dbReference type="ChEBI" id="CHEBI:37565"/>
    </ligand>
</feature>
<dbReference type="PANTHER" id="PTHR32120:SF11">
    <property type="entry name" value="SMALL RIBOSOMAL SUBUNIT BIOGENESIS GTPASE RSGA 1, MITOCHONDRIAL-RELATED"/>
    <property type="match status" value="1"/>
</dbReference>
<evidence type="ECO:0000256" key="3">
    <source>
        <dbReference type="HAMAP-Rule" id="MF_01820"/>
    </source>
</evidence>
<dbReference type="GO" id="GO:0046872">
    <property type="term" value="F:metal ion binding"/>
    <property type="evidence" value="ECO:0007669"/>
    <property type="project" value="UniProtKB-KW"/>
</dbReference>
<evidence type="ECO:0000259" key="4">
    <source>
        <dbReference type="PROSITE" id="PS50936"/>
    </source>
</evidence>
<keyword evidence="2 3" id="KW-0342">GTP-binding</keyword>
<evidence type="ECO:0000259" key="5">
    <source>
        <dbReference type="PROSITE" id="PS51721"/>
    </source>
</evidence>
<keyword evidence="7" id="KW-1185">Reference proteome</keyword>
<keyword evidence="3" id="KW-0690">Ribosome biogenesis</keyword>
<dbReference type="GO" id="GO:0042274">
    <property type="term" value="P:ribosomal small subunit biogenesis"/>
    <property type="evidence" value="ECO:0007669"/>
    <property type="project" value="UniProtKB-UniRule"/>
</dbReference>
<organism evidence="6 7">
    <name type="scientific">Chlorobium phaeobacteroides (strain DSM 266 / SMG 266 / 2430)</name>
    <dbReference type="NCBI Taxonomy" id="290317"/>
    <lineage>
        <taxon>Bacteria</taxon>
        <taxon>Pseudomonadati</taxon>
        <taxon>Chlorobiota</taxon>
        <taxon>Chlorobiia</taxon>
        <taxon>Chlorobiales</taxon>
        <taxon>Chlorobiaceae</taxon>
        <taxon>Chlorobium/Pelodictyon group</taxon>
        <taxon>Chlorobium</taxon>
    </lineage>
</organism>
<dbReference type="GO" id="GO:0003924">
    <property type="term" value="F:GTPase activity"/>
    <property type="evidence" value="ECO:0007669"/>
    <property type="project" value="UniProtKB-UniRule"/>
</dbReference>
<dbReference type="InterPro" id="IPR030378">
    <property type="entry name" value="G_CP_dom"/>
</dbReference>
<comment type="cofactor">
    <cofactor evidence="3">
        <name>Zn(2+)</name>
        <dbReference type="ChEBI" id="CHEBI:29105"/>
    </cofactor>
    <text evidence="3">Binds 1 zinc ion per subunit.</text>
</comment>
<dbReference type="eggNOG" id="COG1162">
    <property type="taxonomic scope" value="Bacteria"/>
</dbReference>
<feature type="binding site" evidence="3">
    <location>
        <position position="284"/>
    </location>
    <ligand>
        <name>Zn(2+)</name>
        <dbReference type="ChEBI" id="CHEBI:29105"/>
    </ligand>
</feature>
<keyword evidence="1 3" id="KW-0547">Nucleotide-binding</keyword>
<comment type="similarity">
    <text evidence="3">Belongs to the TRAFAC class YlqF/YawG GTPase family. RsgA subfamily.</text>
</comment>
<keyword evidence="3" id="KW-0694">RNA-binding</keyword>
<feature type="binding site" evidence="3">
    <location>
        <position position="286"/>
    </location>
    <ligand>
        <name>Zn(2+)</name>
        <dbReference type="ChEBI" id="CHEBI:29105"/>
    </ligand>
</feature>
<keyword evidence="3" id="KW-0479">Metal-binding</keyword>
<keyword evidence="3" id="KW-0699">rRNA-binding</keyword>
<dbReference type="InterPro" id="IPR010914">
    <property type="entry name" value="RsgA_GTPase_dom"/>
</dbReference>
<keyword evidence="3" id="KW-0963">Cytoplasm</keyword>
<dbReference type="Gene3D" id="1.10.40.50">
    <property type="entry name" value="Probable gtpase engc, domain 3"/>
    <property type="match status" value="1"/>
</dbReference>
<evidence type="ECO:0000313" key="7">
    <source>
        <dbReference type="Proteomes" id="UP000008701"/>
    </source>
</evidence>
<dbReference type="Gene3D" id="3.40.50.300">
    <property type="entry name" value="P-loop containing nucleotide triphosphate hydrolases"/>
    <property type="match status" value="1"/>
</dbReference>
<evidence type="ECO:0000313" key="6">
    <source>
        <dbReference type="EMBL" id="ABL66083.1"/>
    </source>
</evidence>
<dbReference type="InterPro" id="IPR004881">
    <property type="entry name" value="Ribosome_biogen_GTPase_RsgA"/>
</dbReference>
<dbReference type="STRING" id="290317.Cpha266_2071"/>
<protein>
    <recommendedName>
        <fullName evidence="3">Small ribosomal subunit biogenesis GTPase RsgA</fullName>
        <ecNumber evidence="3">3.6.1.-</ecNumber>
    </recommendedName>
</protein>
<reference evidence="6 7" key="1">
    <citation type="submission" date="2006-12" db="EMBL/GenBank/DDBJ databases">
        <title>Complete sequence of Chlorobium phaeobacteroides DSM 266.</title>
        <authorList>
            <consortium name="US DOE Joint Genome Institute"/>
            <person name="Copeland A."/>
            <person name="Lucas S."/>
            <person name="Lapidus A."/>
            <person name="Barry K."/>
            <person name="Detter J.C."/>
            <person name="Glavina del Rio T."/>
            <person name="Hammon N."/>
            <person name="Israni S."/>
            <person name="Pitluck S."/>
            <person name="Goltsman E."/>
            <person name="Schmutz J."/>
            <person name="Larimer F."/>
            <person name="Land M."/>
            <person name="Hauser L."/>
            <person name="Mikhailova N."/>
            <person name="Li T."/>
            <person name="Overmann J."/>
            <person name="Bryant D.A."/>
            <person name="Richardson P."/>
        </authorList>
    </citation>
    <scope>NUCLEOTIDE SEQUENCE [LARGE SCALE GENOMIC DNA]</scope>
    <source>
        <strain evidence="6 7">DSM 266</strain>
    </source>
</reference>
<evidence type="ECO:0000256" key="2">
    <source>
        <dbReference type="ARBA" id="ARBA00023134"/>
    </source>
</evidence>
<evidence type="ECO:0000256" key="1">
    <source>
        <dbReference type="ARBA" id="ARBA00022741"/>
    </source>
</evidence>
<dbReference type="HOGENOM" id="CLU_033617_2_1_10"/>
<dbReference type="SUPFAM" id="SSF52540">
    <property type="entry name" value="P-loop containing nucleoside triphosphate hydrolases"/>
    <property type="match status" value="1"/>
</dbReference>
<dbReference type="EC" id="3.6.1.-" evidence="3"/>
<comment type="function">
    <text evidence="3">One of several proteins that assist in the late maturation steps of the functional core of the 30S ribosomal subunit. Helps release RbfA from mature subunits. May play a role in the assembly of ribosomal proteins into the subunit. Circularly permuted GTPase that catalyzes slow GTP hydrolysis, GTPase activity is stimulated by the 30S ribosomal subunit.</text>
</comment>
<keyword evidence="3" id="KW-0862">Zinc</keyword>
<dbReference type="KEGG" id="cph:Cpha266_2071"/>
<feature type="binding site" evidence="3">
    <location>
        <position position="279"/>
    </location>
    <ligand>
        <name>Zn(2+)</name>
        <dbReference type="ChEBI" id="CHEBI:29105"/>
    </ligand>
</feature>